<dbReference type="SMART" id="SM00184">
    <property type="entry name" value="RING"/>
    <property type="match status" value="2"/>
</dbReference>
<evidence type="ECO:0000259" key="32">
    <source>
        <dbReference type="PROSITE" id="PS50812"/>
    </source>
</evidence>
<evidence type="ECO:0000256" key="9">
    <source>
        <dbReference type="ARBA" id="ARBA00022723"/>
    </source>
</evidence>
<keyword evidence="5" id="KW-0597">Phosphoprotein</keyword>
<evidence type="ECO:0000256" key="6">
    <source>
        <dbReference type="ARBA" id="ARBA00022603"/>
    </source>
</evidence>
<evidence type="ECO:0000256" key="15">
    <source>
        <dbReference type="ARBA" id="ARBA00023125"/>
    </source>
</evidence>
<dbReference type="InterPro" id="IPR047443">
    <property type="entry name" value="HMG-box_NSD2"/>
</dbReference>
<comment type="catalytic activity">
    <reaction evidence="18">
        <text>L-lysyl(36)-[histone H3] + 2 S-adenosyl-L-methionine = N(6),N(6)-dimethyl-L-lysyl(36)-[histone H3] + 2 S-adenosyl-L-homocysteine + 2 H(+)</text>
        <dbReference type="Rhea" id="RHEA:60308"/>
        <dbReference type="Rhea" id="RHEA-COMP:9785"/>
        <dbReference type="Rhea" id="RHEA-COMP:9787"/>
        <dbReference type="ChEBI" id="CHEBI:15378"/>
        <dbReference type="ChEBI" id="CHEBI:29969"/>
        <dbReference type="ChEBI" id="CHEBI:57856"/>
        <dbReference type="ChEBI" id="CHEBI:59789"/>
        <dbReference type="ChEBI" id="CHEBI:61976"/>
        <dbReference type="EC" id="2.1.1.357"/>
    </reaction>
</comment>
<dbReference type="CDD" id="cd15651">
    <property type="entry name" value="PHD2_NSD2"/>
    <property type="match status" value="1"/>
</dbReference>
<evidence type="ECO:0000259" key="33">
    <source>
        <dbReference type="PROSITE" id="PS50868"/>
    </source>
</evidence>
<dbReference type="InterPro" id="IPR001214">
    <property type="entry name" value="SET_dom"/>
</dbReference>
<dbReference type="SMART" id="SM00317">
    <property type="entry name" value="SET"/>
    <property type="match status" value="1"/>
</dbReference>
<dbReference type="SMART" id="SM00249">
    <property type="entry name" value="PHD"/>
    <property type="match status" value="4"/>
</dbReference>
<evidence type="ECO:0000256" key="23">
    <source>
        <dbReference type="ARBA" id="ARBA00079521"/>
    </source>
</evidence>
<dbReference type="Ensembl" id="ENSCJAT00000128446.1">
    <property type="protein sequence ID" value="ENSCJAP00000086466.1"/>
    <property type="gene ID" value="ENSCJAG00000001876.6"/>
</dbReference>
<dbReference type="GeneID" id="100407883"/>
<dbReference type="InterPro" id="IPR047435">
    <property type="entry name" value="PWWP_NSD2_rpt2"/>
</dbReference>
<evidence type="ECO:0000256" key="7">
    <source>
        <dbReference type="ARBA" id="ARBA00022679"/>
    </source>
</evidence>
<accession>A0A8I3X300</accession>
<dbReference type="InterPro" id="IPR001965">
    <property type="entry name" value="Znf_PHD"/>
</dbReference>
<dbReference type="EC" id="2.1.1.357" evidence="21"/>
<feature type="domain" description="SET" evidence="31">
    <location>
        <begin position="994"/>
        <end position="1111"/>
    </location>
</feature>
<keyword evidence="16" id="KW-0804">Transcription</keyword>
<comment type="subunit">
    <text evidence="20">Interacts with HDAC1. Interacts (via PHD-type zinc fingers 1, 2 and 3) with SALL1. Interacts (via PHD-type 1, 2 and 3) with SALL4. Interacts with NANOG. Interacts with OGT. Interacts (via HMG box) with NKX2-5.</text>
</comment>
<dbReference type="CDD" id="cd15654">
    <property type="entry name" value="PHD3_NSD2"/>
    <property type="match status" value="1"/>
</dbReference>
<evidence type="ECO:0000256" key="3">
    <source>
        <dbReference type="ARBA" id="ARBA00022447"/>
    </source>
</evidence>
<evidence type="ECO:0000259" key="28">
    <source>
        <dbReference type="PROSITE" id="PS50016"/>
    </source>
</evidence>
<dbReference type="PROSITE" id="PS50016">
    <property type="entry name" value="ZF_PHD_2"/>
    <property type="match status" value="2"/>
</dbReference>
<dbReference type="InterPro" id="IPR050777">
    <property type="entry name" value="SET2_Histone-Lys_MeTrsfase"/>
</dbReference>
<dbReference type="GO" id="GO:0140954">
    <property type="term" value="F:histone H3K36 dimethyltransferase activity"/>
    <property type="evidence" value="ECO:0007669"/>
    <property type="project" value="UniProtKB-EC"/>
</dbReference>
<feature type="domain" description="RING-type" evidence="29">
    <location>
        <begin position="648"/>
        <end position="694"/>
    </location>
</feature>
<dbReference type="Pfam" id="PF00505">
    <property type="entry name" value="HMG_box"/>
    <property type="match status" value="1"/>
</dbReference>
<evidence type="ECO:0000256" key="2">
    <source>
        <dbReference type="ARBA" id="ARBA00004286"/>
    </source>
</evidence>
<name>A0A8I3X300_CALJA</name>
<organism evidence="35 36">
    <name type="scientific">Callithrix jacchus</name>
    <name type="common">White-tufted-ear marmoset</name>
    <name type="synonym">Simia Jacchus</name>
    <dbReference type="NCBI Taxonomy" id="9483"/>
    <lineage>
        <taxon>Eukaryota</taxon>
        <taxon>Metazoa</taxon>
        <taxon>Chordata</taxon>
        <taxon>Craniata</taxon>
        <taxon>Vertebrata</taxon>
        <taxon>Euteleostomi</taxon>
        <taxon>Mammalia</taxon>
        <taxon>Eutheria</taxon>
        <taxon>Euarchontoglires</taxon>
        <taxon>Primates</taxon>
        <taxon>Haplorrhini</taxon>
        <taxon>Platyrrhini</taxon>
        <taxon>Cebidae</taxon>
        <taxon>Callitrichinae</taxon>
        <taxon>Callithrix</taxon>
        <taxon>Callithrix</taxon>
    </lineage>
</organism>
<dbReference type="FunFam" id="2.30.30.140:FF:000057">
    <property type="entry name" value="Histone-lysine N-methyltransferase NSD2"/>
    <property type="match status" value="1"/>
</dbReference>
<dbReference type="GO" id="GO:0008270">
    <property type="term" value="F:zinc ion binding"/>
    <property type="evidence" value="ECO:0007669"/>
    <property type="project" value="UniProtKB-KW"/>
</dbReference>
<gene>
    <name evidence="35" type="primary">NSD2</name>
</gene>
<keyword evidence="3" id="KW-0160">Chromosomal rearrangement</keyword>
<keyword evidence="14" id="KW-0805">Transcription regulation</keyword>
<dbReference type="CDD" id="cd15648">
    <property type="entry name" value="PHD1_NSD1_2"/>
    <property type="match status" value="1"/>
</dbReference>
<feature type="domain" description="PWWP" evidence="32">
    <location>
        <begin position="222"/>
        <end position="286"/>
    </location>
</feature>
<evidence type="ECO:0000259" key="30">
    <source>
        <dbReference type="PROSITE" id="PS50118"/>
    </source>
</evidence>
<feature type="region of interest" description="Disordered" evidence="27">
    <location>
        <begin position="1138"/>
        <end position="1163"/>
    </location>
</feature>
<dbReference type="InterPro" id="IPR041306">
    <property type="entry name" value="C5HCH"/>
</dbReference>
<evidence type="ECO:0000313" key="36">
    <source>
        <dbReference type="Proteomes" id="UP000008225"/>
    </source>
</evidence>
<evidence type="ECO:0000256" key="11">
    <source>
        <dbReference type="ARBA" id="ARBA00022771"/>
    </source>
</evidence>
<evidence type="ECO:0000259" key="29">
    <source>
        <dbReference type="PROSITE" id="PS50089"/>
    </source>
</evidence>
<dbReference type="InterPro" id="IPR047434">
    <property type="entry name" value="PWWP_NSD2_rpt1"/>
</dbReference>
<proteinExistence type="predicted"/>
<dbReference type="PROSITE" id="PS51215">
    <property type="entry name" value="AWS"/>
    <property type="match status" value="1"/>
</dbReference>
<evidence type="ECO:0000256" key="8">
    <source>
        <dbReference type="ARBA" id="ARBA00022691"/>
    </source>
</evidence>
<dbReference type="FunFam" id="3.30.40.10:FF:000025">
    <property type="entry name" value="Histone-lysine N-methyltransferase"/>
    <property type="match status" value="1"/>
</dbReference>
<dbReference type="FunFam" id="3.30.40.10:FF:000153">
    <property type="entry name" value="Histone-lysine N-methyltransferase NSD2"/>
    <property type="match status" value="1"/>
</dbReference>
<dbReference type="FunFam" id="2.30.30.140:FF:000004">
    <property type="entry name" value="Histone-lysine N-methyltransferase"/>
    <property type="match status" value="1"/>
</dbReference>
<dbReference type="Pfam" id="PF00856">
    <property type="entry name" value="SET"/>
    <property type="match status" value="1"/>
</dbReference>
<evidence type="ECO:0000256" key="10">
    <source>
        <dbReference type="ARBA" id="ARBA00022737"/>
    </source>
</evidence>
<feature type="domain" description="HMG box" evidence="30">
    <location>
        <begin position="453"/>
        <end position="502"/>
    </location>
</feature>
<dbReference type="InterPro" id="IPR047439">
    <property type="entry name" value="PHD2_NSD2"/>
</dbReference>
<comment type="subcellular location">
    <subcellularLocation>
        <location evidence="2">Chromosome</location>
    </subcellularLocation>
    <subcellularLocation>
        <location evidence="1">Nucleus</location>
    </subcellularLocation>
</comment>
<feature type="region of interest" description="Disordered" evidence="27">
    <location>
        <begin position="517"/>
        <end position="589"/>
    </location>
</feature>
<dbReference type="Gene3D" id="1.10.30.10">
    <property type="entry name" value="High mobility group box domain"/>
    <property type="match status" value="1"/>
</dbReference>
<keyword evidence="10" id="KW-0677">Repeat</keyword>
<keyword evidence="13" id="KW-0156">Chromatin regulator</keyword>
<dbReference type="InterPro" id="IPR047441">
    <property type="entry name" value="PHD3_NSD2"/>
</dbReference>
<dbReference type="InterPro" id="IPR047442">
    <property type="entry name" value="PHD5_NSD2"/>
</dbReference>
<evidence type="ECO:0000256" key="18">
    <source>
        <dbReference type="ARBA" id="ARBA00050654"/>
    </source>
</evidence>
<evidence type="ECO:0000259" key="34">
    <source>
        <dbReference type="PROSITE" id="PS51215"/>
    </source>
</evidence>
<evidence type="ECO:0000256" key="27">
    <source>
        <dbReference type="SAM" id="MobiDB-lite"/>
    </source>
</evidence>
<dbReference type="CDD" id="cd21991">
    <property type="entry name" value="HMG-box_NSD2"/>
    <property type="match status" value="1"/>
</dbReference>
<dbReference type="InterPro" id="IPR013083">
    <property type="entry name" value="Znf_RING/FYVE/PHD"/>
</dbReference>
<dbReference type="PROSITE" id="PS01359">
    <property type="entry name" value="ZF_PHD_1"/>
    <property type="match status" value="2"/>
</dbReference>
<feature type="compositionally biased region" description="Acidic residues" evidence="27">
    <location>
        <begin position="563"/>
        <end position="579"/>
    </location>
</feature>
<feature type="compositionally biased region" description="Basic residues" evidence="27">
    <location>
        <begin position="1150"/>
        <end position="1161"/>
    </location>
</feature>
<dbReference type="SMART" id="SM00508">
    <property type="entry name" value="PostSET"/>
    <property type="match status" value="1"/>
</dbReference>
<evidence type="ECO:0000256" key="4">
    <source>
        <dbReference type="ARBA" id="ARBA00022454"/>
    </source>
</evidence>
<dbReference type="CDD" id="cd20162">
    <property type="entry name" value="PWWP_NSD2_rpt1"/>
    <property type="match status" value="1"/>
</dbReference>
<feature type="domain" description="PHD-type" evidence="28">
    <location>
        <begin position="762"/>
        <end position="806"/>
    </location>
</feature>
<evidence type="ECO:0000256" key="16">
    <source>
        <dbReference type="ARBA" id="ARBA00023163"/>
    </source>
</evidence>
<evidence type="ECO:0000256" key="20">
    <source>
        <dbReference type="ARBA" id="ARBA00064671"/>
    </source>
</evidence>
<dbReference type="InterPro" id="IPR006560">
    <property type="entry name" value="AWS_dom"/>
</dbReference>
<dbReference type="CDD" id="cd19211">
    <property type="entry name" value="SET_NSD2"/>
    <property type="match status" value="1"/>
</dbReference>
<dbReference type="InterPro" id="IPR047437">
    <property type="entry name" value="SET_NSD2"/>
</dbReference>
<dbReference type="GO" id="GO:0005694">
    <property type="term" value="C:chromosome"/>
    <property type="evidence" value="ECO:0007669"/>
    <property type="project" value="UniProtKB-SubCell"/>
</dbReference>
<dbReference type="PROSITE" id="PS50812">
    <property type="entry name" value="PWWP"/>
    <property type="match status" value="2"/>
</dbReference>
<evidence type="ECO:0000256" key="19">
    <source>
        <dbReference type="ARBA" id="ARBA00050707"/>
    </source>
</evidence>
<evidence type="ECO:0000256" key="1">
    <source>
        <dbReference type="ARBA" id="ARBA00004123"/>
    </source>
</evidence>
<dbReference type="InterPro" id="IPR000313">
    <property type="entry name" value="PWWP_dom"/>
</dbReference>
<dbReference type="Pfam" id="PF23004">
    <property type="entry name" value="PHDvar_NSD"/>
    <property type="match status" value="1"/>
</dbReference>
<dbReference type="Pfam" id="PF23011">
    <property type="entry name" value="PHD-1st_NSD"/>
    <property type="match status" value="2"/>
</dbReference>
<evidence type="ECO:0000256" key="12">
    <source>
        <dbReference type="ARBA" id="ARBA00022833"/>
    </source>
</evidence>
<dbReference type="GO" id="GO:0005634">
    <property type="term" value="C:nucleus"/>
    <property type="evidence" value="ECO:0007669"/>
    <property type="project" value="UniProtKB-SubCell"/>
</dbReference>
<feature type="region of interest" description="Disordered" evidence="27">
    <location>
        <begin position="366"/>
        <end position="455"/>
    </location>
</feature>
<dbReference type="SUPFAM" id="SSF57903">
    <property type="entry name" value="FYVE/PHD zinc finger"/>
    <property type="match status" value="3"/>
</dbReference>
<evidence type="ECO:0000256" key="22">
    <source>
        <dbReference type="ARBA" id="ARBA00068932"/>
    </source>
</evidence>
<keyword evidence="12" id="KW-0862">Zinc</keyword>
<reference evidence="35" key="3">
    <citation type="submission" date="2025-09" db="UniProtKB">
        <authorList>
            <consortium name="Ensembl"/>
        </authorList>
    </citation>
    <scope>IDENTIFICATION</scope>
</reference>
<keyword evidence="15 26" id="KW-0238">DNA-binding</keyword>
<dbReference type="InterPro" id="IPR019786">
    <property type="entry name" value="Zinc_finger_PHD-type_CS"/>
</dbReference>
<dbReference type="SUPFAM" id="SSF63748">
    <property type="entry name" value="Tudor/PWWP/MBT"/>
    <property type="match status" value="2"/>
</dbReference>
<feature type="domain" description="Post-SET" evidence="33">
    <location>
        <begin position="1118"/>
        <end position="1134"/>
    </location>
</feature>
<dbReference type="GeneTree" id="ENSGT00940000157429"/>
<protein>
    <recommendedName>
        <fullName evidence="22">Histone-lysine N-methyltransferase NSD2</fullName>
        <ecNumber evidence="21">2.1.1.357</ecNumber>
    </recommendedName>
    <alternativeName>
        <fullName evidence="23">Multiple myeloma SET domain-containing protein</fullName>
    </alternativeName>
    <alternativeName>
        <fullName evidence="24">Nuclear SET domain-containing protein 2</fullName>
    </alternativeName>
</protein>
<feature type="region of interest" description="Disordered" evidence="27">
    <location>
        <begin position="1264"/>
        <end position="1296"/>
    </location>
</feature>
<dbReference type="PROSITE" id="PS50280">
    <property type="entry name" value="SET"/>
    <property type="match status" value="1"/>
</dbReference>
<evidence type="ECO:0000256" key="24">
    <source>
        <dbReference type="ARBA" id="ARBA00081710"/>
    </source>
</evidence>
<dbReference type="FunFam" id="3.30.40.10:FF:000093">
    <property type="entry name" value="Histone-lysine N-methyltransferase"/>
    <property type="match status" value="1"/>
</dbReference>
<evidence type="ECO:0000256" key="5">
    <source>
        <dbReference type="ARBA" id="ARBA00022553"/>
    </source>
</evidence>
<dbReference type="FunFam" id="2.170.270.10:FF:000002">
    <property type="entry name" value="Histone-lysine N-methyltransferase"/>
    <property type="match status" value="1"/>
</dbReference>
<evidence type="ECO:0000256" key="13">
    <source>
        <dbReference type="ARBA" id="ARBA00022853"/>
    </source>
</evidence>
<feature type="region of interest" description="Disordered" evidence="27">
    <location>
        <begin position="149"/>
        <end position="170"/>
    </location>
</feature>
<reference evidence="35" key="2">
    <citation type="submission" date="2025-08" db="UniProtKB">
        <authorList>
            <consortium name="Ensembl"/>
        </authorList>
    </citation>
    <scope>IDENTIFICATION</scope>
</reference>
<dbReference type="InterPro" id="IPR055197">
    <property type="entry name" value="PHDvar_NSD"/>
</dbReference>
<keyword evidence="36" id="KW-1185">Reference proteome</keyword>
<dbReference type="Pfam" id="PF17982">
    <property type="entry name" value="C5HCH"/>
    <property type="match status" value="1"/>
</dbReference>
<dbReference type="CDD" id="cd15660">
    <property type="entry name" value="PHD5_NSD2"/>
    <property type="match status" value="1"/>
</dbReference>
<dbReference type="InterPro" id="IPR019787">
    <property type="entry name" value="Znf_PHD-finger"/>
</dbReference>
<evidence type="ECO:0000256" key="25">
    <source>
        <dbReference type="PROSITE-ProRule" id="PRU00175"/>
    </source>
</evidence>
<dbReference type="FunFam" id="1.10.30.10:FF:000024">
    <property type="entry name" value="Histone-lysine N-methyltransferase NSD2"/>
    <property type="match status" value="1"/>
</dbReference>
<dbReference type="SMART" id="SM00570">
    <property type="entry name" value="AWS"/>
    <property type="match status" value="1"/>
</dbReference>
<keyword evidence="4" id="KW-0158">Chromosome</keyword>
<dbReference type="SUPFAM" id="SSF82199">
    <property type="entry name" value="SET domain"/>
    <property type="match status" value="1"/>
</dbReference>
<dbReference type="FunFam" id="3.30.40.10:FF:001229">
    <property type="entry name" value="Histone-lysine N-methyltransferase"/>
    <property type="match status" value="1"/>
</dbReference>
<keyword evidence="17 26" id="KW-0539">Nucleus</keyword>
<dbReference type="Gene3D" id="2.30.30.140">
    <property type="match status" value="2"/>
</dbReference>
<dbReference type="Gene3D" id="3.30.40.10">
    <property type="entry name" value="Zinc/RING finger domain, C3HC4 (zinc finger)"/>
    <property type="match status" value="4"/>
</dbReference>
<dbReference type="Proteomes" id="UP000008225">
    <property type="component" value="Chromosome 3"/>
</dbReference>
<keyword evidence="7" id="KW-0808">Transferase</keyword>
<comment type="catalytic activity">
    <reaction evidence="19">
        <text>L-lysyl(36)-[histone H3] + S-adenosyl-L-methionine = N(6)-methyl-L-lysyl(36)-[histone H3] + S-adenosyl-L-homocysteine + H(+)</text>
        <dbReference type="Rhea" id="RHEA:60312"/>
        <dbReference type="Rhea" id="RHEA-COMP:9785"/>
        <dbReference type="Rhea" id="RHEA-COMP:9786"/>
        <dbReference type="ChEBI" id="CHEBI:15378"/>
        <dbReference type="ChEBI" id="CHEBI:29969"/>
        <dbReference type="ChEBI" id="CHEBI:57856"/>
        <dbReference type="ChEBI" id="CHEBI:59789"/>
        <dbReference type="ChEBI" id="CHEBI:61929"/>
    </reaction>
</comment>
<feature type="compositionally biased region" description="Basic residues" evidence="27">
    <location>
        <begin position="1279"/>
        <end position="1290"/>
    </location>
</feature>
<dbReference type="Gene3D" id="2.170.270.10">
    <property type="entry name" value="SET domain"/>
    <property type="match status" value="1"/>
</dbReference>
<dbReference type="PROSITE" id="PS50868">
    <property type="entry name" value="POST_SET"/>
    <property type="match status" value="1"/>
</dbReference>
<feature type="DNA-binding region" description="HMG box" evidence="26">
    <location>
        <begin position="453"/>
        <end position="502"/>
    </location>
</feature>
<dbReference type="GO" id="GO:0003677">
    <property type="term" value="F:DNA binding"/>
    <property type="evidence" value="ECO:0007669"/>
    <property type="project" value="UniProtKB-UniRule"/>
</dbReference>
<dbReference type="Pfam" id="PF00628">
    <property type="entry name" value="PHD"/>
    <property type="match status" value="1"/>
</dbReference>
<evidence type="ECO:0000313" key="35">
    <source>
        <dbReference type="Ensembl" id="ENSCJAP00000086466.1"/>
    </source>
</evidence>
<dbReference type="PANTHER" id="PTHR22884">
    <property type="entry name" value="SET DOMAIN PROTEINS"/>
    <property type="match status" value="1"/>
</dbReference>
<dbReference type="InterPro" id="IPR001841">
    <property type="entry name" value="Znf_RING"/>
</dbReference>
<keyword evidence="9" id="KW-0479">Metal-binding</keyword>
<feature type="domain" description="AWS" evidence="34">
    <location>
        <begin position="942"/>
        <end position="992"/>
    </location>
</feature>
<dbReference type="CDD" id="cd20165">
    <property type="entry name" value="PWWP_NSD2_rpt2"/>
    <property type="match status" value="1"/>
</dbReference>
<evidence type="ECO:0000256" key="26">
    <source>
        <dbReference type="PROSITE-ProRule" id="PRU00267"/>
    </source>
</evidence>
<feature type="compositionally biased region" description="Low complexity" evidence="27">
    <location>
        <begin position="366"/>
        <end position="381"/>
    </location>
</feature>
<reference evidence="35 36" key="1">
    <citation type="submission" date="2009-03" db="EMBL/GenBank/DDBJ databases">
        <authorList>
            <person name="Warren W."/>
            <person name="Ye L."/>
            <person name="Minx P."/>
            <person name="Worley K."/>
            <person name="Gibbs R."/>
            <person name="Wilson R.K."/>
        </authorList>
    </citation>
    <scope>NUCLEOTIDE SEQUENCE [LARGE SCALE GENOMIC DNA]</scope>
</reference>
<dbReference type="SUPFAM" id="SSF47095">
    <property type="entry name" value="HMG-box"/>
    <property type="match status" value="1"/>
</dbReference>
<keyword evidence="6" id="KW-0489">Methyltransferase</keyword>
<evidence type="ECO:0000256" key="21">
    <source>
        <dbReference type="ARBA" id="ARBA00066810"/>
    </source>
</evidence>
<keyword evidence="11 25" id="KW-0863">Zinc-finger</keyword>
<dbReference type="InterPro" id="IPR047426">
    <property type="entry name" value="PHD1_NSD1_2"/>
</dbReference>
<feature type="domain" description="PHD-type" evidence="28">
    <location>
        <begin position="598"/>
        <end position="644"/>
    </location>
</feature>
<dbReference type="InterPro" id="IPR003616">
    <property type="entry name" value="Post-SET_dom"/>
</dbReference>
<dbReference type="InterPro" id="IPR059153">
    <property type="entry name" value="NSD_PHD-1st"/>
</dbReference>
<dbReference type="SMART" id="SM00398">
    <property type="entry name" value="HMG"/>
    <property type="match status" value="1"/>
</dbReference>
<dbReference type="PROSITE" id="PS50118">
    <property type="entry name" value="HMG_BOX_2"/>
    <property type="match status" value="1"/>
</dbReference>
<dbReference type="Pfam" id="PF00855">
    <property type="entry name" value="PWWP"/>
    <property type="match status" value="2"/>
</dbReference>
<evidence type="ECO:0000256" key="17">
    <source>
        <dbReference type="ARBA" id="ARBA00023242"/>
    </source>
</evidence>
<sequence>MEFSIKQSPLSVQSVVKCIMMKQTPEILGSANGKTPSCEVNRECSVFLSKAQLSSSLQEGVMQKFNGHDALPFIPADKLKDLTSRVFNGEPGAHDAKLRFESPEMKGIGTPPHTTPIKNGSPEIKLKITKTYMNGKPLFESSICGDSAADVSQSEENGQKPENKARRNRKRSIKYDSLLEQGLVEAALVSKISSPSDKKIPAKKESCPNTGRDKDHLLKYNVGDLVWSKVSGYPWWPCMVSADPLLHSYTKLKGQKKSARQYHVQFFGDAPERAWIFEKSLVAFEGEGQFEKLCQESAKQAPTKAEKIKLLKPISGKLRAQWEMGIVQAEEAASMSVEERKAKFTFLYVGDQLHLNPQVAKEAGIAAESSGEMAESSGVSEEAAENSKSVREEGIPMKRRRRAKQCSSAETLESEPDIVKSTPQKTAEADPRRGVGSPPGRKKATVSTPRSRKGDAASQFLVFCQKHRDEVVAEHPDASGEEIEELLRSQWSLLSEKQRARYNTKFALVAPVQAEEDSGNINGKKRNHPKRTQDPTEDLEAEDTPRKRLRTDKHSLRKVSDSPGDEPSESPYESADETQTEVSVSSKKSERGVTAKKEYVCQLCEKPGSLLLCEGPCCGAFHLACLGLSRRPEGRFTCSECASGIHSCFVCKENKTDVKRCVVTQCGKFYHEACVKKYPLTVFESRGFRCPLHSCVSCHASNPSNPRPSKGKMMRCVRCPVAYHSGDACLAAGCSVIASNSIICTAHFTARKGKRHHAHVNVSWCFVCSKGGSLLCCESCPAAFHPDCLNIEMPDGSWFCNDCRAGKKLHFQDIIWVKLGNYRWWPAEVCHPKNVPPNIQKMKHEIGEFPVFFFGSKDYYWTHQARVFPYMEGDRGSRYQGVRGIGRVFKNALQEAEARFREIKLQREARETQESERKPPPYKHIKVNKPYGKVQIYTADISEIPKCNCKPTDENPCGFDSECLNRMLMFECHPQVCPAGEFCQNQCFTKRQYPETKIIKTDGKGWGLVAKRDIRKGEFVNEYVGEVIDEEECMARIKHAHENDITHFYMLTIDKDRIIDAGPKGNYSRFMNHSCQPNCETLKWTVNGDTRVGLFAVCDIPAGTELTFNYNLDCLGNEKTVCRCGASNCSGFLGDRPKTSTTLSSEEKGKKAKKKTRRRRAKGEGKRQSEDECFRCGDGGQLVLCDRKFCTKAYHLSCLGLGKRPFGKWECPWHHCDVCGKPSTSFCHLCPNSFCKEHQDGTAFSCTPDGRSYCCEHDLGAASVRSTKTEKPPPEPGKPKGKRRRRRGWRRVTEGK</sequence>
<keyword evidence="8" id="KW-0949">S-adenosyl-L-methionine</keyword>
<dbReference type="RefSeq" id="XP_035150197.2">
    <property type="nucleotide sequence ID" value="XM_035294306.2"/>
</dbReference>
<dbReference type="GO" id="GO:0032259">
    <property type="term" value="P:methylation"/>
    <property type="evidence" value="ECO:0007669"/>
    <property type="project" value="UniProtKB-KW"/>
</dbReference>
<dbReference type="InterPro" id="IPR055198">
    <property type="entry name" value="NSD_PHD"/>
</dbReference>
<dbReference type="Pfam" id="PF17907">
    <property type="entry name" value="AWS"/>
    <property type="match status" value="1"/>
</dbReference>
<dbReference type="SMART" id="SM00293">
    <property type="entry name" value="PWWP"/>
    <property type="match status" value="2"/>
</dbReference>
<dbReference type="CTD" id="7468"/>
<dbReference type="InterPro" id="IPR011011">
    <property type="entry name" value="Znf_FYVE_PHD"/>
</dbReference>
<feature type="domain" description="PWWP" evidence="32">
    <location>
        <begin position="811"/>
        <end position="873"/>
    </location>
</feature>
<dbReference type="Pfam" id="PF22908">
    <property type="entry name" value="PHD_NSD"/>
    <property type="match status" value="1"/>
</dbReference>
<dbReference type="PROSITE" id="PS50089">
    <property type="entry name" value="ZF_RING_2"/>
    <property type="match status" value="1"/>
</dbReference>
<dbReference type="InterPro" id="IPR009071">
    <property type="entry name" value="HMG_box_dom"/>
</dbReference>
<dbReference type="InterPro" id="IPR046341">
    <property type="entry name" value="SET_dom_sf"/>
</dbReference>
<evidence type="ECO:0000256" key="14">
    <source>
        <dbReference type="ARBA" id="ARBA00023015"/>
    </source>
</evidence>
<evidence type="ECO:0000259" key="31">
    <source>
        <dbReference type="PROSITE" id="PS50280"/>
    </source>
</evidence>
<dbReference type="InterPro" id="IPR036910">
    <property type="entry name" value="HMG_box_dom_sf"/>
</dbReference>